<reference evidence="1" key="1">
    <citation type="submission" date="2022-08" db="EMBL/GenBank/DDBJ databases">
        <authorList>
            <consortium name="DOE Joint Genome Institute"/>
            <person name="Min B."/>
            <person name="Riley R."/>
            <person name="Sierra-Patev S."/>
            <person name="Naranjo-Ortiz M."/>
            <person name="Looney B."/>
            <person name="Konkel Z."/>
            <person name="Slot J.C."/>
            <person name="Sakamoto Y."/>
            <person name="Steenwyk J.L."/>
            <person name="Rokas A."/>
            <person name="Carro J."/>
            <person name="Camarero S."/>
            <person name="Ferreira P."/>
            <person name="Molpeceres G."/>
            <person name="Ruiz-Duenas F.J."/>
            <person name="Serrano A."/>
            <person name="Henrissat B."/>
            <person name="Drula E."/>
            <person name="Hughes K.W."/>
            <person name="Mata J.L."/>
            <person name="Ishikawa N.K."/>
            <person name="Vargas-Isla R."/>
            <person name="Ushijima S."/>
            <person name="Smith C.A."/>
            <person name="Ahrendt S."/>
            <person name="Andreopoulos W."/>
            <person name="He G."/>
            <person name="Labutti K."/>
            <person name="Lipzen A."/>
            <person name="Ng V."/>
            <person name="Sandor L."/>
            <person name="Barry K."/>
            <person name="Martinez A.T."/>
            <person name="Xiao Y."/>
            <person name="Gibbons J.G."/>
            <person name="Terashima K."/>
            <person name="Hibbett D.S."/>
            <person name="Grigoriev I.V."/>
        </authorList>
    </citation>
    <scope>NUCLEOTIDE SEQUENCE</scope>
    <source>
        <strain evidence="1">TFB10291</strain>
    </source>
</reference>
<dbReference type="EMBL" id="MU794181">
    <property type="protein sequence ID" value="KAJ3779816.1"/>
    <property type="molecule type" value="Genomic_DNA"/>
</dbReference>
<dbReference type="AlphaFoldDB" id="A0AA38KCV6"/>
<protein>
    <submittedName>
        <fullName evidence="1">Uncharacterized protein</fullName>
    </submittedName>
</protein>
<sequence>MPTLLRTAKGEVSGKPTLLHVVSVSSDAHEMTAPKEGIVWDSLKKVDAAMPARKELTGTRLYGQSKLWYILLDVLGHGPDLLRIGTAIRRSRAQGVVAISLHPGRFPVNTPRTRS</sequence>
<evidence type="ECO:0000313" key="2">
    <source>
        <dbReference type="Proteomes" id="UP001163798"/>
    </source>
</evidence>
<dbReference type="Proteomes" id="UP001163798">
    <property type="component" value="Unassembled WGS sequence"/>
</dbReference>
<keyword evidence="2" id="KW-1185">Reference proteome</keyword>
<evidence type="ECO:0000313" key="1">
    <source>
        <dbReference type="EMBL" id="KAJ3779816.1"/>
    </source>
</evidence>
<comment type="caution">
    <text evidence="1">The sequence shown here is derived from an EMBL/GenBank/DDBJ whole genome shotgun (WGS) entry which is preliminary data.</text>
</comment>
<name>A0AA38KCV6_9AGAR</name>
<proteinExistence type="predicted"/>
<gene>
    <name evidence="1" type="ORF">GGU10DRAFT_337702</name>
</gene>
<accession>A0AA38KCV6</accession>
<organism evidence="1 2">
    <name type="scientific">Lentinula aff. detonsa</name>
    <dbReference type="NCBI Taxonomy" id="2804958"/>
    <lineage>
        <taxon>Eukaryota</taxon>
        <taxon>Fungi</taxon>
        <taxon>Dikarya</taxon>
        <taxon>Basidiomycota</taxon>
        <taxon>Agaricomycotina</taxon>
        <taxon>Agaricomycetes</taxon>
        <taxon>Agaricomycetidae</taxon>
        <taxon>Agaricales</taxon>
        <taxon>Marasmiineae</taxon>
        <taxon>Omphalotaceae</taxon>
        <taxon>Lentinula</taxon>
    </lineage>
</organism>